<dbReference type="InterPro" id="IPR021251">
    <property type="entry name" value="DUF2793"/>
</dbReference>
<organism evidence="1 2">
    <name type="scientific">Candidatus Jidaibacter acanthamoebae</name>
    <dbReference type="NCBI Taxonomy" id="86105"/>
    <lineage>
        <taxon>Bacteria</taxon>
        <taxon>Pseudomonadati</taxon>
        <taxon>Pseudomonadota</taxon>
        <taxon>Alphaproteobacteria</taxon>
        <taxon>Rickettsiales</taxon>
        <taxon>Candidatus Midichloriaceae</taxon>
        <taxon>Candidatus Jidaibacter</taxon>
    </lineage>
</organism>
<sequence>MIFMDNKSSTFLRLSQNQSQKEIIINENFVLLDKLFNKYIKSIKLSSPPLEEVQHYLYIVGQDAKDEWSGKENRIAYYRDTWQFIEPRAGAFFFVYEEKAFYGFNGNNWEKLT</sequence>
<dbReference type="Pfam" id="PF10983">
    <property type="entry name" value="DUF2793"/>
    <property type="match status" value="1"/>
</dbReference>
<evidence type="ECO:0000313" key="2">
    <source>
        <dbReference type="Proteomes" id="UP000031258"/>
    </source>
</evidence>
<gene>
    <name evidence="1" type="ORF">NF27_JF00190</name>
</gene>
<keyword evidence="2" id="KW-1185">Reference proteome</keyword>
<dbReference type="Proteomes" id="UP000031258">
    <property type="component" value="Unassembled WGS sequence"/>
</dbReference>
<dbReference type="STRING" id="86105.NF27_JF00190"/>
<evidence type="ECO:0008006" key="3">
    <source>
        <dbReference type="Google" id="ProtNLM"/>
    </source>
</evidence>
<dbReference type="EMBL" id="JSWE01000223">
    <property type="protein sequence ID" value="KIE04141.1"/>
    <property type="molecule type" value="Genomic_DNA"/>
</dbReference>
<accession>A0A0C1MW85</accession>
<proteinExistence type="predicted"/>
<comment type="caution">
    <text evidence="1">The sequence shown here is derived from an EMBL/GenBank/DDBJ whole genome shotgun (WGS) entry which is preliminary data.</text>
</comment>
<evidence type="ECO:0000313" key="1">
    <source>
        <dbReference type="EMBL" id="KIE04141.1"/>
    </source>
</evidence>
<protein>
    <recommendedName>
        <fullName evidence="3">DUF2793 domain-containing protein</fullName>
    </recommendedName>
</protein>
<reference evidence="1 2" key="1">
    <citation type="submission" date="2014-11" db="EMBL/GenBank/DDBJ databases">
        <title>A Rickettsiales Symbiont of Amoebae With Ancient Features.</title>
        <authorList>
            <person name="Schulz F."/>
            <person name="Martijn J."/>
            <person name="Wascher F."/>
            <person name="Kostanjsek R."/>
            <person name="Ettema T.J."/>
            <person name="Horn M."/>
        </authorList>
    </citation>
    <scope>NUCLEOTIDE SEQUENCE [LARGE SCALE GENOMIC DNA]</scope>
    <source>
        <strain evidence="1 2">UWC36</strain>
    </source>
</reference>
<name>A0A0C1MW85_9RICK</name>
<dbReference type="AlphaFoldDB" id="A0A0C1MW85"/>